<reference evidence="1" key="1">
    <citation type="submission" date="2021-02" db="EMBL/GenBank/DDBJ databases">
        <authorList>
            <person name="Han P."/>
        </authorList>
    </citation>
    <scope>NUCLEOTIDE SEQUENCE</scope>
    <source>
        <strain evidence="1">Nitrosomonas nitrosa 18-3D</strain>
    </source>
</reference>
<protein>
    <submittedName>
        <fullName evidence="1">Uncharacterized protein</fullName>
    </submittedName>
</protein>
<comment type="caution">
    <text evidence="1">The sequence shown here is derived from an EMBL/GenBank/DDBJ whole genome shotgun (WGS) entry which is preliminary data.</text>
</comment>
<evidence type="ECO:0000313" key="1">
    <source>
        <dbReference type="EMBL" id="CAE6507437.1"/>
    </source>
</evidence>
<proteinExistence type="predicted"/>
<accession>A0A8H8Z0P8</accession>
<sequence>MTSALNHYLNFPYVRQAFMIERESAKRPAKSVEISFMAPQAYPRIMPP</sequence>
<dbReference type="EMBL" id="CAJNAP010000018">
    <property type="protein sequence ID" value="CAE6507437.1"/>
    <property type="molecule type" value="Genomic_DNA"/>
</dbReference>
<dbReference type="Proteomes" id="UP000601736">
    <property type="component" value="Unassembled WGS sequence"/>
</dbReference>
<evidence type="ECO:0000313" key="2">
    <source>
        <dbReference type="Proteomes" id="UP000601736"/>
    </source>
</evidence>
<dbReference type="AlphaFoldDB" id="A0A8H8Z0P8"/>
<name>A0A8H8Z0P8_9PROT</name>
<gene>
    <name evidence="1" type="ORF">NMYAN_250027</name>
</gene>
<organism evidence="1 2">
    <name type="scientific">Nitrosomonas nitrosa</name>
    <dbReference type="NCBI Taxonomy" id="52442"/>
    <lineage>
        <taxon>Bacteria</taxon>
        <taxon>Pseudomonadati</taxon>
        <taxon>Pseudomonadota</taxon>
        <taxon>Betaproteobacteria</taxon>
        <taxon>Nitrosomonadales</taxon>
        <taxon>Nitrosomonadaceae</taxon>
        <taxon>Nitrosomonas</taxon>
    </lineage>
</organism>